<keyword evidence="2" id="KW-0399">Innate immunity</keyword>
<evidence type="ECO:0000256" key="3">
    <source>
        <dbReference type="ARBA" id="ARBA00022859"/>
    </source>
</evidence>
<reference evidence="7" key="1">
    <citation type="submission" date="2025-08" db="UniProtKB">
        <authorList>
            <consortium name="RefSeq"/>
        </authorList>
    </citation>
    <scope>IDENTIFICATION</scope>
</reference>
<comment type="similarity">
    <text evidence="1">Belongs to the insect beta-1,3-glucan binding protein family.</text>
</comment>
<dbReference type="RefSeq" id="XP_015589765.1">
    <property type="nucleotide sequence ID" value="XM_015734279.1"/>
</dbReference>
<dbReference type="PANTHER" id="PTHR10963">
    <property type="entry name" value="GLYCOSYL HYDROLASE-RELATED"/>
    <property type="match status" value="1"/>
</dbReference>
<gene>
    <name evidence="7" type="primary">LOC107265153</name>
</gene>
<sequence>MKCNYNIIVLAIIGFLIGFRIKATCAYVIPQVEIKAVQPRGLRISIPDEEGVQLFGFHANINERIARNTPGAISRTVIRPQKGRWTIEDDRISLKKNDTLYYWVYVQALGKPHAKYDLSWVYKTEAPKKQNDRDNINNQDDHNTIVSQGSNLIFEENFNTLNSSVWLREVKIPLFPDYEFCIYHNHERSTVIRDGVLHIIPSILENSYGEGATSLGKVQLAECTSTVSDECVREATSYNILPPVISARLTTKRSFSFRYGKISIRAKFPKGAWLYPELWLEPKYSNYGPGYASGRVILGMTRGNDNLIKVNDPSKDYSSKVLRFCLRTGSVMNLREDSVTKKRTSGTWVSGFHVYTTTWSENGFSFQVDGEDLGTLVPNQNGWLHATNASGETNMAPFDQEFYITLGVGVGGVCAFPDGITTGEYEKPWQNTEAKAMLRFWQAKNQWLPTWTSADSTALKVDYVRVWSL</sequence>
<dbReference type="Pfam" id="PF15886">
    <property type="entry name" value="CBM39"/>
    <property type="match status" value="1"/>
</dbReference>
<dbReference type="GO" id="GO:0045087">
    <property type="term" value="P:innate immune response"/>
    <property type="evidence" value="ECO:0007669"/>
    <property type="project" value="UniProtKB-KW"/>
</dbReference>
<name>A0AAJ7BMG1_CEPCN</name>
<dbReference type="GeneID" id="107265153"/>
<evidence type="ECO:0000256" key="2">
    <source>
        <dbReference type="ARBA" id="ARBA00022588"/>
    </source>
</evidence>
<dbReference type="InterPro" id="IPR000757">
    <property type="entry name" value="Beta-glucanase-like"/>
</dbReference>
<dbReference type="Proteomes" id="UP000694920">
    <property type="component" value="Unplaced"/>
</dbReference>
<dbReference type="InterPro" id="IPR043030">
    <property type="entry name" value="BGBP_N_sf"/>
</dbReference>
<feature type="domain" description="GH16" evidence="4">
    <location>
        <begin position="131"/>
        <end position="469"/>
    </location>
</feature>
<keyword evidence="6" id="KW-1185">Reference proteome</keyword>
<proteinExistence type="inferred from homology"/>
<dbReference type="PANTHER" id="PTHR10963:SF60">
    <property type="entry name" value="GRAM-NEGATIVE BACTERIA-BINDING PROTEIN 1-RELATED"/>
    <property type="match status" value="1"/>
</dbReference>
<keyword evidence="3" id="KW-0391">Immunity</keyword>
<evidence type="ECO:0000313" key="7">
    <source>
        <dbReference type="RefSeq" id="XP_015589765.1"/>
    </source>
</evidence>
<dbReference type="GO" id="GO:0004553">
    <property type="term" value="F:hydrolase activity, hydrolyzing O-glycosyl compounds"/>
    <property type="evidence" value="ECO:0007669"/>
    <property type="project" value="InterPro"/>
</dbReference>
<evidence type="ECO:0000259" key="4">
    <source>
        <dbReference type="PROSITE" id="PS51762"/>
    </source>
</evidence>
<dbReference type="PROSITE" id="PS51969">
    <property type="entry name" value="CBM39"/>
    <property type="match status" value="1"/>
</dbReference>
<evidence type="ECO:0000256" key="1">
    <source>
        <dbReference type="ARBA" id="ARBA00008781"/>
    </source>
</evidence>
<dbReference type="InterPro" id="IPR050546">
    <property type="entry name" value="Glycosyl_Hydrlase_16"/>
</dbReference>
<feature type="domain" description="CBM39" evidence="5">
    <location>
        <begin position="27"/>
        <end position="127"/>
    </location>
</feature>
<dbReference type="Gene3D" id="2.60.120.200">
    <property type="match status" value="1"/>
</dbReference>
<dbReference type="InterPro" id="IPR031756">
    <property type="entry name" value="BGBP_N"/>
</dbReference>
<organism evidence="6 7">
    <name type="scientific">Cephus cinctus</name>
    <name type="common">Wheat stem sawfly</name>
    <dbReference type="NCBI Taxonomy" id="211228"/>
    <lineage>
        <taxon>Eukaryota</taxon>
        <taxon>Metazoa</taxon>
        <taxon>Ecdysozoa</taxon>
        <taxon>Arthropoda</taxon>
        <taxon>Hexapoda</taxon>
        <taxon>Insecta</taxon>
        <taxon>Pterygota</taxon>
        <taxon>Neoptera</taxon>
        <taxon>Endopterygota</taxon>
        <taxon>Hymenoptera</taxon>
        <taxon>Cephoidea</taxon>
        <taxon>Cephidae</taxon>
        <taxon>Cephus</taxon>
    </lineage>
</organism>
<dbReference type="KEGG" id="ccin:107265153"/>
<evidence type="ECO:0000259" key="5">
    <source>
        <dbReference type="PROSITE" id="PS51969"/>
    </source>
</evidence>
<dbReference type="GO" id="GO:0005975">
    <property type="term" value="P:carbohydrate metabolic process"/>
    <property type="evidence" value="ECO:0007669"/>
    <property type="project" value="InterPro"/>
</dbReference>
<dbReference type="GO" id="GO:0030246">
    <property type="term" value="F:carbohydrate binding"/>
    <property type="evidence" value="ECO:0007669"/>
    <property type="project" value="InterPro"/>
</dbReference>
<dbReference type="Gene3D" id="2.60.40.2140">
    <property type="entry name" value="Beta-1,3-glucan-recognition protein, N-terminal domain"/>
    <property type="match status" value="1"/>
</dbReference>
<dbReference type="PROSITE" id="PS51762">
    <property type="entry name" value="GH16_2"/>
    <property type="match status" value="1"/>
</dbReference>
<dbReference type="SUPFAM" id="SSF49899">
    <property type="entry name" value="Concanavalin A-like lectins/glucanases"/>
    <property type="match status" value="1"/>
</dbReference>
<dbReference type="AlphaFoldDB" id="A0AAJ7BMG1"/>
<evidence type="ECO:0000313" key="6">
    <source>
        <dbReference type="Proteomes" id="UP000694920"/>
    </source>
</evidence>
<protein>
    <submittedName>
        <fullName evidence="7">Beta-1,3-glucan-binding protein isoform X1</fullName>
    </submittedName>
</protein>
<accession>A0AAJ7BMG1</accession>
<dbReference type="InterPro" id="IPR013320">
    <property type="entry name" value="ConA-like_dom_sf"/>
</dbReference>